<evidence type="ECO:0000313" key="1">
    <source>
        <dbReference type="EMBL" id="KAH3860435.1"/>
    </source>
</evidence>
<dbReference type="Proteomes" id="UP000828390">
    <property type="component" value="Unassembled WGS sequence"/>
</dbReference>
<sequence>MDELSAYGKHDKDVDQGGSYRLLADTFAGSIRLSICLCCSWALQVSVICLLLSSANEQPKGSAPRRLSKQTSLIIQTIRDHAKNASSEAVMKCIPETDCYVLGGRSFLHRLQCKKSESYAGFTVRRYGQATVVLMVTKTVLLSKTTHTRGEEKT</sequence>
<dbReference type="EMBL" id="JAIWYP010000002">
    <property type="protein sequence ID" value="KAH3860435.1"/>
    <property type="molecule type" value="Genomic_DNA"/>
</dbReference>
<organism evidence="1 2">
    <name type="scientific">Dreissena polymorpha</name>
    <name type="common">Zebra mussel</name>
    <name type="synonym">Mytilus polymorpha</name>
    <dbReference type="NCBI Taxonomy" id="45954"/>
    <lineage>
        <taxon>Eukaryota</taxon>
        <taxon>Metazoa</taxon>
        <taxon>Spiralia</taxon>
        <taxon>Lophotrochozoa</taxon>
        <taxon>Mollusca</taxon>
        <taxon>Bivalvia</taxon>
        <taxon>Autobranchia</taxon>
        <taxon>Heteroconchia</taxon>
        <taxon>Euheterodonta</taxon>
        <taxon>Imparidentia</taxon>
        <taxon>Neoheterodontei</taxon>
        <taxon>Myida</taxon>
        <taxon>Dreissenoidea</taxon>
        <taxon>Dreissenidae</taxon>
        <taxon>Dreissena</taxon>
    </lineage>
</organism>
<dbReference type="AlphaFoldDB" id="A0A9D4LKJ2"/>
<reference evidence="1" key="1">
    <citation type="journal article" date="2019" name="bioRxiv">
        <title>The Genome of the Zebra Mussel, Dreissena polymorpha: A Resource for Invasive Species Research.</title>
        <authorList>
            <person name="McCartney M.A."/>
            <person name="Auch B."/>
            <person name="Kono T."/>
            <person name="Mallez S."/>
            <person name="Zhang Y."/>
            <person name="Obille A."/>
            <person name="Becker A."/>
            <person name="Abrahante J.E."/>
            <person name="Garbe J."/>
            <person name="Badalamenti J.P."/>
            <person name="Herman A."/>
            <person name="Mangelson H."/>
            <person name="Liachko I."/>
            <person name="Sullivan S."/>
            <person name="Sone E.D."/>
            <person name="Koren S."/>
            <person name="Silverstein K.A.T."/>
            <person name="Beckman K.B."/>
            <person name="Gohl D.M."/>
        </authorList>
    </citation>
    <scope>NUCLEOTIDE SEQUENCE</scope>
    <source>
        <strain evidence="1">Duluth1</strain>
        <tissue evidence="1">Whole animal</tissue>
    </source>
</reference>
<comment type="caution">
    <text evidence="1">The sequence shown here is derived from an EMBL/GenBank/DDBJ whole genome shotgun (WGS) entry which is preliminary data.</text>
</comment>
<evidence type="ECO:0000313" key="2">
    <source>
        <dbReference type="Proteomes" id="UP000828390"/>
    </source>
</evidence>
<reference evidence="1" key="2">
    <citation type="submission" date="2020-11" db="EMBL/GenBank/DDBJ databases">
        <authorList>
            <person name="McCartney M.A."/>
            <person name="Auch B."/>
            <person name="Kono T."/>
            <person name="Mallez S."/>
            <person name="Becker A."/>
            <person name="Gohl D.M."/>
            <person name="Silverstein K.A.T."/>
            <person name="Koren S."/>
            <person name="Bechman K.B."/>
            <person name="Herman A."/>
            <person name="Abrahante J.E."/>
            <person name="Garbe J."/>
        </authorList>
    </citation>
    <scope>NUCLEOTIDE SEQUENCE</scope>
    <source>
        <strain evidence="1">Duluth1</strain>
        <tissue evidence="1">Whole animal</tissue>
    </source>
</reference>
<accession>A0A9D4LKJ2</accession>
<proteinExistence type="predicted"/>
<gene>
    <name evidence="1" type="ORF">DPMN_023334</name>
</gene>
<keyword evidence="2" id="KW-1185">Reference proteome</keyword>
<protein>
    <submittedName>
        <fullName evidence="1">Uncharacterized protein</fullName>
    </submittedName>
</protein>
<name>A0A9D4LKJ2_DREPO</name>